<comment type="caution">
    <text evidence="3">The sequence shown here is derived from an EMBL/GenBank/DDBJ whole genome shotgun (WGS) entry which is preliminary data.</text>
</comment>
<dbReference type="RefSeq" id="WP_057981969.1">
    <property type="nucleotide sequence ID" value="NZ_JAGGKH010000003.1"/>
</dbReference>
<sequence length="328" mass="37419">MTIYKDLNDVKLDLSEFEERPLSKHEQKRILKQFKRKISLKTYRKKWLGASLAVIAVCILGFSLTLGKGTIANMPFTGETIEKYINENKNLDYSSYKTIIGESAENELGKLTLNEVMIDHDQVYFSATFEPAEHVPFDYQTQIIPEVRINGEDYDVRTGAQSIELNSRMFTIYNDIELSQAIETEDVKIEINYNTLTKAPDRTMIEHPWTFDVNVSQAQLLKEKKVFELDKLITLNNGDAVTIQRVVTSPISTTVYYDLSDSQSEEIYFSIQSEDGQVGTFSSAFTSNDTGDVSVIRFNGLQLGDQPYYLLPHDFEDQPLTEIAIPIQ</sequence>
<accession>A0A178A5Y7</accession>
<dbReference type="OrthoDB" id="2729200at2"/>
<keyword evidence="1" id="KW-0472">Membrane</keyword>
<evidence type="ECO:0000259" key="2">
    <source>
        <dbReference type="Pfam" id="PF13786"/>
    </source>
</evidence>
<protein>
    <recommendedName>
        <fullName evidence="2">DUF4179 domain-containing protein</fullName>
    </recommendedName>
</protein>
<evidence type="ECO:0000313" key="3">
    <source>
        <dbReference type="EMBL" id="OAK75626.1"/>
    </source>
</evidence>
<dbReference type="STRING" id="217031.ABB05_01340"/>
<dbReference type="Pfam" id="PF13786">
    <property type="entry name" value="DUF4179"/>
    <property type="match status" value="1"/>
</dbReference>
<dbReference type="AlphaFoldDB" id="A0A178A5Y7"/>
<dbReference type="PATRIC" id="fig|217031.6.peg.294"/>
<dbReference type="Gene3D" id="2.60.40.1630">
    <property type="entry name" value="bacillus anthracis domain"/>
    <property type="match status" value="1"/>
</dbReference>
<feature type="domain" description="DUF4179" evidence="2">
    <location>
        <begin position="44"/>
        <end position="130"/>
    </location>
</feature>
<feature type="transmembrane region" description="Helical" evidence="1">
    <location>
        <begin position="47"/>
        <end position="66"/>
    </location>
</feature>
<organism evidence="3 4">
    <name type="scientific">Lederbergia galactosidilytica</name>
    <dbReference type="NCBI Taxonomy" id="217031"/>
    <lineage>
        <taxon>Bacteria</taxon>
        <taxon>Bacillati</taxon>
        <taxon>Bacillota</taxon>
        <taxon>Bacilli</taxon>
        <taxon>Bacillales</taxon>
        <taxon>Bacillaceae</taxon>
        <taxon>Lederbergia</taxon>
    </lineage>
</organism>
<name>A0A178A5Y7_9BACI</name>
<keyword evidence="1" id="KW-1133">Transmembrane helix</keyword>
<dbReference type="Proteomes" id="UP000077881">
    <property type="component" value="Unassembled WGS sequence"/>
</dbReference>
<proteinExistence type="predicted"/>
<keyword evidence="4" id="KW-1185">Reference proteome</keyword>
<dbReference type="EMBL" id="LDJR01000010">
    <property type="protein sequence ID" value="OAK75626.1"/>
    <property type="molecule type" value="Genomic_DNA"/>
</dbReference>
<evidence type="ECO:0000313" key="4">
    <source>
        <dbReference type="Proteomes" id="UP000077881"/>
    </source>
</evidence>
<evidence type="ECO:0000256" key="1">
    <source>
        <dbReference type="SAM" id="Phobius"/>
    </source>
</evidence>
<keyword evidence="1" id="KW-0812">Transmembrane</keyword>
<gene>
    <name evidence="3" type="ORF">ABB05_01340</name>
</gene>
<reference evidence="3 4" key="1">
    <citation type="submission" date="2015-05" db="EMBL/GenBank/DDBJ databases">
        <title>Comparison of genome.</title>
        <authorList>
            <person name="Zheng Z."/>
            <person name="Sun M."/>
        </authorList>
    </citation>
    <scope>NUCLEOTIDE SEQUENCE [LARGE SCALE GENOMIC DNA]</scope>
    <source>
        <strain evidence="3 4">G25-74</strain>
    </source>
</reference>
<dbReference type="InterPro" id="IPR025436">
    <property type="entry name" value="DUF4179"/>
</dbReference>